<evidence type="ECO:0000313" key="2">
    <source>
        <dbReference type="EMBL" id="HHR48548.1"/>
    </source>
</evidence>
<dbReference type="InterPro" id="IPR038765">
    <property type="entry name" value="Papain-like_cys_pep_sf"/>
</dbReference>
<dbReference type="AlphaFoldDB" id="A0A7V6CMV4"/>
<dbReference type="Pfam" id="PF01841">
    <property type="entry name" value="Transglut_core"/>
    <property type="match status" value="1"/>
</dbReference>
<reference evidence="2" key="1">
    <citation type="journal article" date="2020" name="mSystems">
        <title>Genome- and Community-Level Interaction Insights into Carbon Utilization and Element Cycling Functions of Hydrothermarchaeota in Hydrothermal Sediment.</title>
        <authorList>
            <person name="Zhou Z."/>
            <person name="Liu Y."/>
            <person name="Xu W."/>
            <person name="Pan J."/>
            <person name="Luo Z.H."/>
            <person name="Li M."/>
        </authorList>
    </citation>
    <scope>NUCLEOTIDE SEQUENCE [LARGE SCALE GENOMIC DNA]</scope>
    <source>
        <strain evidence="2">SpSt-791</strain>
    </source>
</reference>
<proteinExistence type="predicted"/>
<sequence length="469" mass="53758">MKKTLVLFFFFFLLFLNCQKKSLTNREVENWLSYYLNQNKIGYAFYKINFGDNIIKFYNRIKMKLKVGKELKELTVSSFLTTNTDLKLISFETEQISEKNVLKISGKTNKDTLYFTFQTGSIVKKNQLVLPPNTYPAGILPYFIVSQGLKKWKGNLLDLTLFSVLPAEINMIRKDTVFINDTVYKAVVYQIEMANVKSFYYLDSLGNLLKEISAGGIIGIKENPQKAMAEWNKDFLDILSFFSVPIDTFFVEPTKLKSVKLKIEIQNLVDFDYLDLDLPYQKVISKNPLIIEITKPSLKEAAESKITEREKVYLSSTPTIQSDDSLIRKKAREIVGDIKDKKIIAEKILIWVFRNLKKKATTSYPSAVEILKNLEGDCNEHATLYAALCRSLGIPTRIVVGLVYAGKAFYYHAWNQVYLGEWISCDPTFGEFPASPLHLVLKIGDIEEQVKVLNIVGNIKIKVLAFDYE</sequence>
<evidence type="ECO:0000259" key="1">
    <source>
        <dbReference type="SMART" id="SM00460"/>
    </source>
</evidence>
<dbReference type="Gene3D" id="3.10.620.30">
    <property type="match status" value="1"/>
</dbReference>
<protein>
    <submittedName>
        <fullName evidence="2">Transglutaminase domain-containing protein</fullName>
    </submittedName>
</protein>
<dbReference type="SUPFAM" id="SSF54001">
    <property type="entry name" value="Cysteine proteinases"/>
    <property type="match status" value="1"/>
</dbReference>
<dbReference type="InterPro" id="IPR002931">
    <property type="entry name" value="Transglutaminase-like"/>
</dbReference>
<name>A0A7V6CMV4_UNCW3</name>
<accession>A0A7V6CMV4</accession>
<gene>
    <name evidence="2" type="ORF">ENV79_02755</name>
</gene>
<dbReference type="EMBL" id="DTHS01000019">
    <property type="protein sequence ID" value="HHR48548.1"/>
    <property type="molecule type" value="Genomic_DNA"/>
</dbReference>
<feature type="domain" description="Transglutaminase-like" evidence="1">
    <location>
        <begin position="370"/>
        <end position="429"/>
    </location>
</feature>
<dbReference type="PANTHER" id="PTHR33490:SF3">
    <property type="entry name" value="CONSERVED INTEGRAL MEMBRANE PROTEIN"/>
    <property type="match status" value="1"/>
</dbReference>
<comment type="caution">
    <text evidence="2">The sequence shown here is derived from an EMBL/GenBank/DDBJ whole genome shotgun (WGS) entry which is preliminary data.</text>
</comment>
<dbReference type="PANTHER" id="PTHR33490">
    <property type="entry name" value="BLR5614 PROTEIN-RELATED"/>
    <property type="match status" value="1"/>
</dbReference>
<dbReference type="SMART" id="SM00460">
    <property type="entry name" value="TGc"/>
    <property type="match status" value="1"/>
</dbReference>
<organism evidence="2">
    <name type="scientific">candidate division WOR-3 bacterium</name>
    <dbReference type="NCBI Taxonomy" id="2052148"/>
    <lineage>
        <taxon>Bacteria</taxon>
        <taxon>Bacteria division WOR-3</taxon>
    </lineage>
</organism>